<keyword evidence="3" id="KW-1185">Reference proteome</keyword>
<reference evidence="2" key="2">
    <citation type="submission" date="2022-01" db="EMBL/GenBank/DDBJ databases">
        <authorList>
            <person name="Yamashiro T."/>
            <person name="Shiraishi A."/>
            <person name="Satake H."/>
            <person name="Nakayama K."/>
        </authorList>
    </citation>
    <scope>NUCLEOTIDE SEQUENCE</scope>
</reference>
<organism evidence="2 3">
    <name type="scientific">Tanacetum coccineum</name>
    <dbReference type="NCBI Taxonomy" id="301880"/>
    <lineage>
        <taxon>Eukaryota</taxon>
        <taxon>Viridiplantae</taxon>
        <taxon>Streptophyta</taxon>
        <taxon>Embryophyta</taxon>
        <taxon>Tracheophyta</taxon>
        <taxon>Spermatophyta</taxon>
        <taxon>Magnoliopsida</taxon>
        <taxon>eudicotyledons</taxon>
        <taxon>Gunneridae</taxon>
        <taxon>Pentapetalae</taxon>
        <taxon>asterids</taxon>
        <taxon>campanulids</taxon>
        <taxon>Asterales</taxon>
        <taxon>Asteraceae</taxon>
        <taxon>Asteroideae</taxon>
        <taxon>Anthemideae</taxon>
        <taxon>Anthemidinae</taxon>
        <taxon>Tanacetum</taxon>
    </lineage>
</organism>
<dbReference type="EMBL" id="BQNB010014556">
    <property type="protein sequence ID" value="GJT29597.1"/>
    <property type="molecule type" value="Genomic_DNA"/>
</dbReference>
<name>A0ABQ5CU10_9ASTR</name>
<feature type="region of interest" description="Disordered" evidence="1">
    <location>
        <begin position="85"/>
        <end position="146"/>
    </location>
</feature>
<sequence>MVTSETILKRKIVAMLYNMGQAKGSTYGGSLPNVQVSSSPNGPIAPGGWVYAGYSWEWQKRDGNASGNLMPMSSRHELGNMVRRGEEVKEQGKERGIKEDEMETDVEVEEVIEEEESKFKTDEEVEEEFKEEEEDEDDENFNSFQL</sequence>
<accession>A0ABQ5CU10</accession>
<protein>
    <submittedName>
        <fullName evidence="2">Uncharacterized protein</fullName>
    </submittedName>
</protein>
<reference evidence="2" key="1">
    <citation type="journal article" date="2022" name="Int. J. Mol. Sci.">
        <title>Draft Genome of Tanacetum Coccineum: Genomic Comparison of Closely Related Tanacetum-Family Plants.</title>
        <authorList>
            <person name="Yamashiro T."/>
            <person name="Shiraishi A."/>
            <person name="Nakayama K."/>
            <person name="Satake H."/>
        </authorList>
    </citation>
    <scope>NUCLEOTIDE SEQUENCE</scope>
</reference>
<evidence type="ECO:0000313" key="2">
    <source>
        <dbReference type="EMBL" id="GJT29597.1"/>
    </source>
</evidence>
<gene>
    <name evidence="2" type="ORF">Tco_0909872</name>
</gene>
<feature type="compositionally biased region" description="Basic and acidic residues" evidence="1">
    <location>
        <begin position="85"/>
        <end position="99"/>
    </location>
</feature>
<feature type="compositionally biased region" description="Acidic residues" evidence="1">
    <location>
        <begin position="100"/>
        <end position="116"/>
    </location>
</feature>
<comment type="caution">
    <text evidence="2">The sequence shown here is derived from an EMBL/GenBank/DDBJ whole genome shotgun (WGS) entry which is preliminary data.</text>
</comment>
<evidence type="ECO:0000313" key="3">
    <source>
        <dbReference type="Proteomes" id="UP001151760"/>
    </source>
</evidence>
<evidence type="ECO:0000256" key="1">
    <source>
        <dbReference type="SAM" id="MobiDB-lite"/>
    </source>
</evidence>
<proteinExistence type="predicted"/>
<feature type="compositionally biased region" description="Acidic residues" evidence="1">
    <location>
        <begin position="123"/>
        <end position="140"/>
    </location>
</feature>
<dbReference type="Proteomes" id="UP001151760">
    <property type="component" value="Unassembled WGS sequence"/>
</dbReference>